<dbReference type="EMBL" id="FQZQ01000021">
    <property type="protein sequence ID" value="SHK17769.1"/>
    <property type="molecule type" value="Genomic_DNA"/>
</dbReference>
<keyword evidence="2" id="KW-1185">Reference proteome</keyword>
<name>A0A1M6QBV6_9RHOB</name>
<organism evidence="1 2">
    <name type="scientific">Shimia gijangensis</name>
    <dbReference type="NCBI Taxonomy" id="1470563"/>
    <lineage>
        <taxon>Bacteria</taxon>
        <taxon>Pseudomonadati</taxon>
        <taxon>Pseudomonadota</taxon>
        <taxon>Alphaproteobacteria</taxon>
        <taxon>Rhodobacterales</taxon>
        <taxon>Roseobacteraceae</taxon>
    </lineage>
</organism>
<evidence type="ECO:0000313" key="1">
    <source>
        <dbReference type="EMBL" id="SHK17769.1"/>
    </source>
</evidence>
<evidence type="ECO:0000313" key="2">
    <source>
        <dbReference type="Proteomes" id="UP000183982"/>
    </source>
</evidence>
<reference evidence="2" key="1">
    <citation type="submission" date="2016-11" db="EMBL/GenBank/DDBJ databases">
        <authorList>
            <person name="Varghese N."/>
            <person name="Submissions S."/>
        </authorList>
    </citation>
    <scope>NUCLEOTIDE SEQUENCE [LARGE SCALE GENOMIC DNA]</scope>
    <source>
        <strain evidence="2">DSM 100564</strain>
    </source>
</reference>
<dbReference type="AlphaFoldDB" id="A0A1M6QBV6"/>
<dbReference type="RefSeq" id="WP_083599359.1">
    <property type="nucleotide sequence ID" value="NZ_FQZQ01000021.1"/>
</dbReference>
<gene>
    <name evidence="1" type="ORF">SAMN05444000_1213</name>
</gene>
<dbReference type="Proteomes" id="UP000183982">
    <property type="component" value="Unassembled WGS sequence"/>
</dbReference>
<evidence type="ECO:0008006" key="3">
    <source>
        <dbReference type="Google" id="ProtNLM"/>
    </source>
</evidence>
<accession>A0A1M6QBV6</accession>
<dbReference type="OrthoDB" id="9771580at2"/>
<protein>
    <recommendedName>
        <fullName evidence="3">Terminase-like family protein</fullName>
    </recommendedName>
</protein>
<sequence>MANDLDRVHLFNALMRQYLTGFIQRVFLTVDPGTPYHHNWHIDAIAHQLARVERGEVTRLIITMPPRSLKSIAASVAFPAWLLGRDPRKRVLAVSYAEGLSEKLALDCLKVLEAPWYKDCFPATRIKRGRGARSDFETTKGGGRFSTSVNGTLTGRGGDIILIDDPHKPEDMGSEVKRTAVLDWFRSTLLSRLNDPKNGPIVLIQQRVHEGDLAGTLLEQGGWEHLDLPAIAEEPCKIDLSGARNFLRKEGDLLHAERLPRDLLDRRREEMGSYVFAAQYQQRPAPVGGGLVKWDWFQSYDQQPDRLPGDQVVQSWDTASKAEEANDFSVCTTWLVRGASAWLIDVQRAKLEFPELRRRVEADAKRVDAS</sequence>
<proteinExistence type="predicted"/>
<dbReference type="STRING" id="1470563.SAMN05444000_1213"/>